<dbReference type="AlphaFoldDB" id="A0A8X6M4P9"/>
<gene>
    <name evidence="2" type="ORF">TNCT_77821</name>
</gene>
<dbReference type="EMBL" id="BMAO01009596">
    <property type="protein sequence ID" value="GFR31852.1"/>
    <property type="molecule type" value="Genomic_DNA"/>
</dbReference>
<name>A0A8X6M4P9_TRICU</name>
<proteinExistence type="predicted"/>
<feature type="compositionally biased region" description="Low complexity" evidence="1">
    <location>
        <begin position="83"/>
        <end position="93"/>
    </location>
</feature>
<sequence>MGFNYEENFKIPHSFNKRKWKNSYDYTLEDFCLENSSFQKEKEKELWITNTGRNIFNHKKDASSILAHHPIESKGEAENLKWSSSSKSSSNSSCILNTPDDSSVAQRFYLKYPQSCNMEKNDFKSHCCKCYTFCRKHKSRNRKGQEENNEGVDLTKISLKRKKVRIYTFLAQKANFHAD</sequence>
<protein>
    <submittedName>
        <fullName evidence="2">Uncharacterized protein</fullName>
    </submittedName>
</protein>
<evidence type="ECO:0000313" key="3">
    <source>
        <dbReference type="Proteomes" id="UP000887116"/>
    </source>
</evidence>
<dbReference type="Proteomes" id="UP000887116">
    <property type="component" value="Unassembled WGS sequence"/>
</dbReference>
<keyword evidence="3" id="KW-1185">Reference proteome</keyword>
<evidence type="ECO:0000256" key="1">
    <source>
        <dbReference type="SAM" id="MobiDB-lite"/>
    </source>
</evidence>
<organism evidence="2 3">
    <name type="scientific">Trichonephila clavata</name>
    <name type="common">Joro spider</name>
    <name type="synonym">Nephila clavata</name>
    <dbReference type="NCBI Taxonomy" id="2740835"/>
    <lineage>
        <taxon>Eukaryota</taxon>
        <taxon>Metazoa</taxon>
        <taxon>Ecdysozoa</taxon>
        <taxon>Arthropoda</taxon>
        <taxon>Chelicerata</taxon>
        <taxon>Arachnida</taxon>
        <taxon>Araneae</taxon>
        <taxon>Araneomorphae</taxon>
        <taxon>Entelegynae</taxon>
        <taxon>Araneoidea</taxon>
        <taxon>Nephilidae</taxon>
        <taxon>Trichonephila</taxon>
    </lineage>
</organism>
<accession>A0A8X6M4P9</accession>
<evidence type="ECO:0000313" key="2">
    <source>
        <dbReference type="EMBL" id="GFR31852.1"/>
    </source>
</evidence>
<feature type="region of interest" description="Disordered" evidence="1">
    <location>
        <begin position="77"/>
        <end position="96"/>
    </location>
</feature>
<reference evidence="2" key="1">
    <citation type="submission" date="2020-07" db="EMBL/GenBank/DDBJ databases">
        <title>Multicomponent nature underlies the extraordinary mechanical properties of spider dragline silk.</title>
        <authorList>
            <person name="Kono N."/>
            <person name="Nakamura H."/>
            <person name="Mori M."/>
            <person name="Yoshida Y."/>
            <person name="Ohtoshi R."/>
            <person name="Malay A.D."/>
            <person name="Moran D.A.P."/>
            <person name="Tomita M."/>
            <person name="Numata K."/>
            <person name="Arakawa K."/>
        </authorList>
    </citation>
    <scope>NUCLEOTIDE SEQUENCE</scope>
</reference>
<comment type="caution">
    <text evidence="2">The sequence shown here is derived from an EMBL/GenBank/DDBJ whole genome shotgun (WGS) entry which is preliminary data.</text>
</comment>